<dbReference type="EMBL" id="FWFY01000001">
    <property type="protein sequence ID" value="SLN20262.1"/>
    <property type="molecule type" value="Genomic_DNA"/>
</dbReference>
<reference evidence="2 5" key="2">
    <citation type="submission" date="2018-03" db="EMBL/GenBank/DDBJ databases">
        <title>Genomic Encyclopedia of Archaeal and Bacterial Type Strains, Phase II (KMG-II): from individual species to whole genera.</title>
        <authorList>
            <person name="Goeker M."/>
        </authorList>
    </citation>
    <scope>NUCLEOTIDE SEQUENCE [LARGE SCALE GENOMIC DNA]</scope>
    <source>
        <strain evidence="2 5">DSM 29956</strain>
    </source>
</reference>
<dbReference type="RefSeq" id="WP_085894868.1">
    <property type="nucleotide sequence ID" value="NZ_FWFY01000001.1"/>
</dbReference>
<dbReference type="Proteomes" id="UP000193495">
    <property type="component" value="Unassembled WGS sequence"/>
</dbReference>
<protein>
    <submittedName>
        <fullName evidence="3">Uncharacterized protein</fullName>
    </submittedName>
</protein>
<evidence type="ECO:0000313" key="4">
    <source>
        <dbReference type="Proteomes" id="UP000193495"/>
    </source>
</evidence>
<evidence type="ECO:0000313" key="3">
    <source>
        <dbReference type="EMBL" id="SLN20262.1"/>
    </source>
</evidence>
<feature type="transmembrane region" description="Helical" evidence="1">
    <location>
        <begin position="29"/>
        <end position="47"/>
    </location>
</feature>
<accession>A0A1X6YGH1</accession>
<dbReference type="EMBL" id="PYGB01000013">
    <property type="protein sequence ID" value="PSK82126.1"/>
    <property type="molecule type" value="Genomic_DNA"/>
</dbReference>
<proteinExistence type="predicted"/>
<evidence type="ECO:0000313" key="5">
    <source>
        <dbReference type="Proteomes" id="UP000240624"/>
    </source>
</evidence>
<gene>
    <name evidence="2" type="ORF">CLV79_11310</name>
    <name evidence="3" type="ORF">LOS8367_00522</name>
</gene>
<evidence type="ECO:0000256" key="1">
    <source>
        <dbReference type="SAM" id="Phobius"/>
    </source>
</evidence>
<dbReference type="Proteomes" id="UP000240624">
    <property type="component" value="Unassembled WGS sequence"/>
</dbReference>
<organism evidence="3 4">
    <name type="scientific">Limimaricola soesokkakensis</name>
    <dbReference type="NCBI Taxonomy" id="1343159"/>
    <lineage>
        <taxon>Bacteria</taxon>
        <taxon>Pseudomonadati</taxon>
        <taxon>Pseudomonadota</taxon>
        <taxon>Alphaproteobacteria</taxon>
        <taxon>Rhodobacterales</taxon>
        <taxon>Paracoccaceae</taxon>
        <taxon>Limimaricola</taxon>
    </lineage>
</organism>
<name>A0A1X6YGH1_9RHOB</name>
<keyword evidence="1" id="KW-0812">Transmembrane</keyword>
<sequence>MPGGEDTRPGRRPIFLARASYRRRRLRDAALLAPLAAGFLWALPLLWPRGDTPASRVLVYLFVTWALSVLVAVLLARALRRAARAEES</sequence>
<keyword evidence="5" id="KW-1185">Reference proteome</keyword>
<dbReference type="AlphaFoldDB" id="A0A1X6YGH1"/>
<keyword evidence="1" id="KW-0472">Membrane</keyword>
<reference evidence="3 4" key="1">
    <citation type="submission" date="2017-03" db="EMBL/GenBank/DDBJ databases">
        <authorList>
            <person name="Afonso C.L."/>
            <person name="Miller P.J."/>
            <person name="Scott M.A."/>
            <person name="Spackman E."/>
            <person name="Goraichik I."/>
            <person name="Dimitrov K.M."/>
            <person name="Suarez D.L."/>
            <person name="Swayne D.E."/>
        </authorList>
    </citation>
    <scope>NUCLEOTIDE SEQUENCE [LARGE SCALE GENOMIC DNA]</scope>
    <source>
        <strain evidence="3 4">CECT 8367</strain>
    </source>
</reference>
<feature type="transmembrane region" description="Helical" evidence="1">
    <location>
        <begin position="59"/>
        <end position="79"/>
    </location>
</feature>
<keyword evidence="1" id="KW-1133">Transmembrane helix</keyword>
<evidence type="ECO:0000313" key="2">
    <source>
        <dbReference type="EMBL" id="PSK82126.1"/>
    </source>
</evidence>